<evidence type="ECO:0000256" key="6">
    <source>
        <dbReference type="ARBA" id="ARBA00022989"/>
    </source>
</evidence>
<evidence type="ECO:0000256" key="2">
    <source>
        <dbReference type="ARBA" id="ARBA00022475"/>
    </source>
</evidence>
<feature type="transmembrane region" description="Helical" evidence="9">
    <location>
        <begin position="309"/>
        <end position="329"/>
    </location>
</feature>
<feature type="transmembrane region" description="Helical" evidence="9">
    <location>
        <begin position="159"/>
        <end position="183"/>
    </location>
</feature>
<keyword evidence="6 9" id="KW-1133">Transmembrane helix</keyword>
<keyword evidence="2" id="KW-1003">Cell membrane</keyword>
<keyword evidence="7" id="KW-0186">Copper</keyword>
<protein>
    <submittedName>
        <fullName evidence="12">Copper transporter</fullName>
    </submittedName>
</protein>
<dbReference type="InterPro" id="IPR032694">
    <property type="entry name" value="CopC/D"/>
</dbReference>
<dbReference type="PANTHER" id="PTHR34820">
    <property type="entry name" value="INNER MEMBRANE PROTEIN YEBZ"/>
    <property type="match status" value="1"/>
</dbReference>
<dbReference type="PANTHER" id="PTHR34820:SF4">
    <property type="entry name" value="INNER MEMBRANE PROTEIN YEBZ"/>
    <property type="match status" value="1"/>
</dbReference>
<evidence type="ECO:0000256" key="8">
    <source>
        <dbReference type="ARBA" id="ARBA00023136"/>
    </source>
</evidence>
<dbReference type="Gene3D" id="2.60.40.1220">
    <property type="match status" value="1"/>
</dbReference>
<comment type="subcellular location">
    <subcellularLocation>
        <location evidence="1">Cell membrane</location>
        <topology evidence="1">Multi-pass membrane protein</topology>
    </subcellularLocation>
</comment>
<feature type="transmembrane region" description="Helical" evidence="9">
    <location>
        <begin position="350"/>
        <end position="372"/>
    </location>
</feature>
<evidence type="ECO:0000259" key="11">
    <source>
        <dbReference type="Pfam" id="PF05425"/>
    </source>
</evidence>
<dbReference type="InterPro" id="IPR014756">
    <property type="entry name" value="Ig_E-set"/>
</dbReference>
<reference evidence="13" key="1">
    <citation type="journal article" date="2019" name="Int. J. Syst. Evol. Microbiol.">
        <title>The Global Catalogue of Microorganisms (GCM) 10K type strain sequencing project: providing services to taxonomists for standard genome sequencing and annotation.</title>
        <authorList>
            <consortium name="The Broad Institute Genomics Platform"/>
            <consortium name="The Broad Institute Genome Sequencing Center for Infectious Disease"/>
            <person name="Wu L."/>
            <person name="Ma J."/>
        </authorList>
    </citation>
    <scope>NUCLEOTIDE SEQUENCE [LARGE SCALE GENOMIC DNA]</scope>
    <source>
        <strain evidence="13">CCM 8702</strain>
    </source>
</reference>
<feature type="transmembrane region" description="Helical" evidence="9">
    <location>
        <begin position="415"/>
        <end position="435"/>
    </location>
</feature>
<evidence type="ECO:0000259" key="10">
    <source>
        <dbReference type="Pfam" id="PF04234"/>
    </source>
</evidence>
<feature type="transmembrane region" description="Helical" evidence="9">
    <location>
        <begin position="246"/>
        <end position="265"/>
    </location>
</feature>
<dbReference type="Pfam" id="PF05425">
    <property type="entry name" value="CopD"/>
    <property type="match status" value="1"/>
</dbReference>
<feature type="domain" description="Copper resistance protein D" evidence="11">
    <location>
        <begin position="343"/>
        <end position="435"/>
    </location>
</feature>
<evidence type="ECO:0000256" key="5">
    <source>
        <dbReference type="ARBA" id="ARBA00022729"/>
    </source>
</evidence>
<keyword evidence="13" id="KW-1185">Reference proteome</keyword>
<sequence length="560" mass="60135">MKARDTRWKRLILLPLLSAILIATLALPGLAWAHATLTSSTPADQTSMAEMPESIELAFNETIQGEFLSIKVTNTAGEEMPVGQAEVSASDLHLVTASVEGEFPDGIYTMNWRVVSADGHPIRGTVRFGIGSDGVLTDAGVAGGAADYTPGADTVAHRAALYTLLSLVAGAILYLGFLLPAGLRGTKKLTRPARIVFWAAMALLLLVILIGLPLQAKLFADVPWSEAFGKEILSQTLEGTSSGRMFLLQVLVWLMIAGAVVVNDVMGWGKRGGHWTIVMIGFVLLLVTKALTGHAAGSEHVFGQVMADTLHMLGATAWIGGLLMLLISLSATAGEGPAFWKTTFRRFAPWAFGSVIALIFSGVVMSVTHVPAWSDLFTSRYGQLIVAKSVLLLVMGILGFLHFRRARREGEERRTWSLVTELAAGIIILVLAGLLTNVPTPQPAAAAPEAFSDVQPAEDAENVRISLDVRPLQVTKSTFTVRFTDAEGAARTDWQQVTLRIAPQAASSDYTEVRAEAQEDGSYVASGLYFGSAGIWNVEVHGLSEKFEQADRTFTMEVSE</sequence>
<evidence type="ECO:0000256" key="3">
    <source>
        <dbReference type="ARBA" id="ARBA00022692"/>
    </source>
</evidence>
<feature type="domain" description="CopC" evidence="10">
    <location>
        <begin position="34"/>
        <end position="129"/>
    </location>
</feature>
<organism evidence="12 13">
    <name type="scientific">Saccharibacillus endophyticus</name>
    <dbReference type="NCBI Taxonomy" id="2060666"/>
    <lineage>
        <taxon>Bacteria</taxon>
        <taxon>Bacillati</taxon>
        <taxon>Bacillota</taxon>
        <taxon>Bacilli</taxon>
        <taxon>Bacillales</taxon>
        <taxon>Paenibacillaceae</taxon>
        <taxon>Saccharibacillus</taxon>
    </lineage>
</organism>
<keyword evidence="8 9" id="KW-0472">Membrane</keyword>
<feature type="transmembrane region" description="Helical" evidence="9">
    <location>
        <begin position="277"/>
        <end position="297"/>
    </location>
</feature>
<evidence type="ECO:0000256" key="4">
    <source>
        <dbReference type="ARBA" id="ARBA00022723"/>
    </source>
</evidence>
<keyword evidence="4" id="KW-0479">Metal-binding</keyword>
<evidence type="ECO:0000256" key="9">
    <source>
        <dbReference type="SAM" id="Phobius"/>
    </source>
</evidence>
<keyword evidence="5" id="KW-0732">Signal</keyword>
<dbReference type="SUPFAM" id="SSF81296">
    <property type="entry name" value="E set domains"/>
    <property type="match status" value="1"/>
</dbReference>
<dbReference type="InterPro" id="IPR007348">
    <property type="entry name" value="CopC_dom"/>
</dbReference>
<dbReference type="Proteomes" id="UP000605427">
    <property type="component" value="Unassembled WGS sequence"/>
</dbReference>
<accession>A0ABQ1ZKS9</accession>
<dbReference type="InterPro" id="IPR014755">
    <property type="entry name" value="Cu-Rt/internalin_Ig-like"/>
</dbReference>
<feature type="transmembrane region" description="Helical" evidence="9">
    <location>
        <begin position="384"/>
        <end position="403"/>
    </location>
</feature>
<dbReference type="Pfam" id="PF04234">
    <property type="entry name" value="CopC"/>
    <property type="match status" value="1"/>
</dbReference>
<keyword evidence="3 9" id="KW-0812">Transmembrane</keyword>
<proteinExistence type="predicted"/>
<dbReference type="EMBL" id="BMDD01000001">
    <property type="protein sequence ID" value="GGH67717.1"/>
    <property type="molecule type" value="Genomic_DNA"/>
</dbReference>
<evidence type="ECO:0000256" key="1">
    <source>
        <dbReference type="ARBA" id="ARBA00004651"/>
    </source>
</evidence>
<feature type="transmembrane region" description="Helical" evidence="9">
    <location>
        <begin position="195"/>
        <end position="214"/>
    </location>
</feature>
<dbReference type="RefSeq" id="WP_172237532.1">
    <property type="nucleotide sequence ID" value="NZ_BMDD01000001.1"/>
</dbReference>
<gene>
    <name evidence="12" type="ORF">GCM10007362_01000</name>
</gene>
<name>A0ABQ1ZKS9_9BACL</name>
<dbReference type="InterPro" id="IPR008457">
    <property type="entry name" value="Cu-R_CopD_dom"/>
</dbReference>
<evidence type="ECO:0000256" key="7">
    <source>
        <dbReference type="ARBA" id="ARBA00023008"/>
    </source>
</evidence>
<evidence type="ECO:0000313" key="12">
    <source>
        <dbReference type="EMBL" id="GGH67717.1"/>
    </source>
</evidence>
<comment type="caution">
    <text evidence="12">The sequence shown here is derived from an EMBL/GenBank/DDBJ whole genome shotgun (WGS) entry which is preliminary data.</text>
</comment>
<evidence type="ECO:0000313" key="13">
    <source>
        <dbReference type="Proteomes" id="UP000605427"/>
    </source>
</evidence>